<dbReference type="AlphaFoldDB" id="A0ABD3RFG8"/>
<dbReference type="PANTHER" id="PTHR19932">
    <property type="entry name" value="WD REPEAT AND HMG-BOX DNA BINDING PROTEIN"/>
    <property type="match status" value="1"/>
</dbReference>
<feature type="compositionally biased region" description="Low complexity" evidence="5">
    <location>
        <begin position="75"/>
        <end position="86"/>
    </location>
</feature>
<feature type="region of interest" description="Disordered" evidence="5">
    <location>
        <begin position="543"/>
        <end position="690"/>
    </location>
</feature>
<evidence type="ECO:0008006" key="10">
    <source>
        <dbReference type="Google" id="ProtNLM"/>
    </source>
</evidence>
<keyword evidence="2" id="KW-0853">WD repeat</keyword>
<dbReference type="SUPFAM" id="SSF50978">
    <property type="entry name" value="WD40 repeat-like"/>
    <property type="match status" value="1"/>
</dbReference>
<dbReference type="EMBL" id="JALLPB020000232">
    <property type="protein sequence ID" value="KAL3811812.1"/>
    <property type="molecule type" value="Genomic_DNA"/>
</dbReference>
<proteinExistence type="predicted"/>
<feature type="region of interest" description="Disordered" evidence="5">
    <location>
        <begin position="1144"/>
        <end position="1256"/>
    </location>
</feature>
<evidence type="ECO:0000313" key="8">
    <source>
        <dbReference type="EMBL" id="KAL3811812.1"/>
    </source>
</evidence>
<evidence type="ECO:0000256" key="3">
    <source>
        <dbReference type="ARBA" id="ARBA00022737"/>
    </source>
</evidence>
<feature type="compositionally biased region" description="Basic and acidic residues" evidence="5">
    <location>
        <begin position="1224"/>
        <end position="1236"/>
    </location>
</feature>
<feature type="region of interest" description="Disordered" evidence="5">
    <location>
        <begin position="67"/>
        <end position="86"/>
    </location>
</feature>
<feature type="domain" description="WDHD1/CFT4 second beta-propeller" evidence="6">
    <location>
        <begin position="715"/>
        <end position="1048"/>
    </location>
</feature>
<sequence>MVVIGGHFDPDDVEDASNPYPRPLFLLPLPPINAANRDDGVARLDDGSAVVDLLAYGGDDGRISLLLPNEPPPSASASSSKSTSTVVLRRYDDEVRAMAVSSDGLRIAIGFDDGSTRVYNYDGWRDNNDDDDDDSAEGGGEGGRRRRRPSHPFAVPPPSKSSSRGGDGDYVHDEDVDAIDLFLTQGGDDDDVDDDPGTGRDGTTRRNAGATSVYDCPRMDAPVRHLAFDPRSGMNGFPYYLTIASESGNAPLTIVDVTSERTAIGRSGGLEEDEGDGMPTMHLAESSCDAHRGGGVRGVAYAILKSEGGGRSIPNDDLVLLTSLGMDGRSVLWDVSSNDPEVGWDVIGVEVAPSVPRPDVGMNVADSADKASRPMWDSMRGGGGAVMYLPGRTGVQCRIVPRASMTTTEREPRRGGLLDGPPKFVVDGSSSSSLSSRHIDAIVVIAIEPSDDGGTSKRRIVTGGKDGRVFLWNVDVEDGTGDAVEVNIYRDDAGRGGGGKGGMGRYGIPPVTDVVWRRREEMHVAFGDGMVCVVPMTDIVNDRPNEANKAKEGKTSGMGLGGMKGKRSDVDFAKDDDDDDDVFSDGSIQAATSIRAAPALSDNNDSDEVEASTAAEDEVPSNCRTTTGASKFIDDEAKDASGDDDDGIDDEIQYDDVVDVPSKGNDVTDKDGNDDNMSRGDEGYAFNSQDDLLDYDDSHAAADPVPTTRVYLQPPFSPSSSPLELPRRILCWNHVGVVTLRHDDADGVGADTNSNNNLVDIAFHETASLSGGRRPITFTDNLGFIVGTLGEEGGMFATDLLEDEDDDNDGDDFAGLGIMSEIARKAMRQSKKAKRKAGGGGASGSSVYFHRFETFGRNADKDWVMALPDGERVLGCATGGGWGAVITSRRFLRLFTVSGLQGPVLWIPGEPVTVVGRDRFVAVFYHRSAAPMSDGTQLLGYSIFDGLTGGTVAGGDVSALSPGATLTWVGFNEKCALSIMDSEGMFSMLARYPSSSNSSNGNWMPLLDTVGHKKSASDTYWPVEIHGGKLICVPLRGGKEYPDAARRPEKVVDDYLVSQGEANEEEIEEKYFDNSRRVDKVALKLFSLVVQAGKVERGFDVVQRLHSEKAMDLAIQIADRLGHRKLSDRIEELKLQKYPPIDEYVEGEPFDDAASFDSGKRSGRSGSFDAEEEEPVIVTRQQRLEHSRKISPDGGGLRTPRQQRRTSNNHDRERNGGYSTDEESPPHESLKRKIELDDAPVSKKPMNPFAKKKMESPAKGIMKVVASTTNNNVVGIAIS</sequence>
<dbReference type="GO" id="GO:0005634">
    <property type="term" value="C:nucleus"/>
    <property type="evidence" value="ECO:0007669"/>
    <property type="project" value="UniProtKB-SubCell"/>
</dbReference>
<dbReference type="Proteomes" id="UP001530377">
    <property type="component" value="Unassembled WGS sequence"/>
</dbReference>
<feature type="region of interest" description="Disordered" evidence="5">
    <location>
        <begin position="184"/>
        <end position="210"/>
    </location>
</feature>
<feature type="compositionally biased region" description="Basic and acidic residues" evidence="5">
    <location>
        <begin position="1182"/>
        <end position="1191"/>
    </location>
</feature>
<comment type="caution">
    <text evidence="8">The sequence shown here is derived from an EMBL/GenBank/DDBJ whole genome shotgun (WGS) entry which is preliminary data.</text>
</comment>
<protein>
    <recommendedName>
        <fullName evidence="10">Minichromosome loss protein Mcl1 middle region domain-containing protein</fullName>
    </recommendedName>
</protein>
<evidence type="ECO:0000256" key="1">
    <source>
        <dbReference type="ARBA" id="ARBA00004123"/>
    </source>
</evidence>
<dbReference type="PANTHER" id="PTHR19932:SF10">
    <property type="entry name" value="WD REPEAT AND HMG-BOX DNA-BINDING PROTEIN 1"/>
    <property type="match status" value="1"/>
</dbReference>
<keyword evidence="3" id="KW-0677">Repeat</keyword>
<accession>A0ABD3RFG8</accession>
<feature type="compositionally biased region" description="Basic and acidic residues" evidence="5">
    <location>
        <begin position="632"/>
        <end position="641"/>
    </location>
</feature>
<evidence type="ECO:0000259" key="6">
    <source>
        <dbReference type="Pfam" id="PF12341"/>
    </source>
</evidence>
<evidence type="ECO:0000313" key="9">
    <source>
        <dbReference type="Proteomes" id="UP001530377"/>
    </source>
</evidence>
<evidence type="ECO:0000256" key="4">
    <source>
        <dbReference type="ARBA" id="ARBA00023242"/>
    </source>
</evidence>
<reference evidence="8 9" key="1">
    <citation type="submission" date="2024-10" db="EMBL/GenBank/DDBJ databases">
        <title>Updated reference genomes for cyclostephanoid diatoms.</title>
        <authorList>
            <person name="Roberts W.R."/>
            <person name="Alverson A.J."/>
        </authorList>
    </citation>
    <scope>NUCLEOTIDE SEQUENCE [LARGE SCALE GENOMIC DNA]</scope>
    <source>
        <strain evidence="8 9">AJA228-03</strain>
    </source>
</reference>
<feature type="region of interest" description="Disordered" evidence="5">
    <location>
        <begin position="122"/>
        <end position="171"/>
    </location>
</feature>
<dbReference type="InterPro" id="IPR019775">
    <property type="entry name" value="WD40_repeat_CS"/>
</dbReference>
<dbReference type="Pfam" id="PF12341">
    <property type="entry name" value="Mcl1_mid"/>
    <property type="match status" value="1"/>
</dbReference>
<organism evidence="8 9">
    <name type="scientific">Cyclostephanos tholiformis</name>
    <dbReference type="NCBI Taxonomy" id="382380"/>
    <lineage>
        <taxon>Eukaryota</taxon>
        <taxon>Sar</taxon>
        <taxon>Stramenopiles</taxon>
        <taxon>Ochrophyta</taxon>
        <taxon>Bacillariophyta</taxon>
        <taxon>Coscinodiscophyceae</taxon>
        <taxon>Thalassiosirophycidae</taxon>
        <taxon>Stephanodiscales</taxon>
        <taxon>Stephanodiscaceae</taxon>
        <taxon>Cyclostephanos</taxon>
    </lineage>
</organism>
<feature type="compositionally biased region" description="Basic and acidic residues" evidence="5">
    <location>
        <begin position="543"/>
        <end position="554"/>
    </location>
</feature>
<feature type="compositionally biased region" description="Acidic residues" evidence="5">
    <location>
        <begin position="187"/>
        <end position="196"/>
    </location>
</feature>
<keyword evidence="4" id="KW-0539">Nucleus</keyword>
<evidence type="ECO:0000259" key="7">
    <source>
        <dbReference type="Pfam" id="PF20946"/>
    </source>
</evidence>
<feature type="compositionally biased region" description="Basic and acidic residues" evidence="5">
    <location>
        <begin position="666"/>
        <end position="682"/>
    </location>
</feature>
<dbReference type="PROSITE" id="PS00678">
    <property type="entry name" value="WD_REPEATS_1"/>
    <property type="match status" value="1"/>
</dbReference>
<feature type="compositionally biased region" description="Acidic residues" evidence="5">
    <location>
        <begin position="574"/>
        <end position="583"/>
    </location>
</feature>
<dbReference type="Pfam" id="PF20946">
    <property type="entry name" value="Ctf4_C"/>
    <property type="match status" value="1"/>
</dbReference>
<gene>
    <name evidence="8" type="ORF">ACHAXA_003537</name>
</gene>
<comment type="subcellular location">
    <subcellularLocation>
        <location evidence="1">Nucleus</location>
    </subcellularLocation>
</comment>
<dbReference type="SMART" id="SM00320">
    <property type="entry name" value="WD40"/>
    <property type="match status" value="2"/>
</dbReference>
<dbReference type="InterPro" id="IPR015943">
    <property type="entry name" value="WD40/YVTN_repeat-like_dom_sf"/>
</dbReference>
<evidence type="ECO:0000256" key="5">
    <source>
        <dbReference type="SAM" id="MobiDB-lite"/>
    </source>
</evidence>
<dbReference type="Gene3D" id="2.130.10.10">
    <property type="entry name" value="YVTN repeat-like/Quinoprotein amine dehydrogenase"/>
    <property type="match status" value="1"/>
</dbReference>
<name>A0ABD3RFG8_9STRA</name>
<keyword evidence="9" id="KW-1185">Reference proteome</keyword>
<dbReference type="InterPro" id="IPR048591">
    <property type="entry name" value="WDHD1/CFT4_hel"/>
</dbReference>
<dbReference type="InterPro" id="IPR036322">
    <property type="entry name" value="WD40_repeat_dom_sf"/>
</dbReference>
<evidence type="ECO:0000256" key="2">
    <source>
        <dbReference type="ARBA" id="ARBA00022574"/>
    </source>
</evidence>
<feature type="domain" description="WDHD1/CFT4 helical bundle" evidence="7">
    <location>
        <begin position="1061"/>
        <end position="1137"/>
    </location>
</feature>
<dbReference type="InterPro" id="IPR001680">
    <property type="entry name" value="WD40_rpt"/>
</dbReference>
<dbReference type="InterPro" id="IPR022100">
    <property type="entry name" value="WDHD1/CFT4_beta-prop_2nd"/>
</dbReference>
<feature type="compositionally biased region" description="Acidic residues" evidence="5">
    <location>
        <begin position="642"/>
        <end position="658"/>
    </location>
</feature>
<feature type="compositionally biased region" description="Acidic residues" evidence="5">
    <location>
        <begin position="604"/>
        <end position="619"/>
    </location>
</feature>